<gene>
    <name evidence="2" type="ORF">FB566_1330</name>
</gene>
<dbReference type="OrthoDB" id="5241181at2"/>
<feature type="transmembrane region" description="Helical" evidence="1">
    <location>
        <begin position="338"/>
        <end position="357"/>
    </location>
</feature>
<feature type="transmembrane region" description="Helical" evidence="1">
    <location>
        <begin position="235"/>
        <end position="254"/>
    </location>
</feature>
<dbReference type="Proteomes" id="UP000317043">
    <property type="component" value="Unassembled WGS sequence"/>
</dbReference>
<evidence type="ECO:0000313" key="2">
    <source>
        <dbReference type="EMBL" id="TQL75815.1"/>
    </source>
</evidence>
<organism evidence="2 3">
    <name type="scientific">Stackebrandtia endophytica</name>
    <dbReference type="NCBI Taxonomy" id="1496996"/>
    <lineage>
        <taxon>Bacteria</taxon>
        <taxon>Bacillati</taxon>
        <taxon>Actinomycetota</taxon>
        <taxon>Actinomycetes</taxon>
        <taxon>Glycomycetales</taxon>
        <taxon>Glycomycetaceae</taxon>
        <taxon>Stackebrandtia</taxon>
    </lineage>
</organism>
<dbReference type="InParanoid" id="A0A543ATI5"/>
<keyword evidence="3" id="KW-1185">Reference proteome</keyword>
<name>A0A543ATI5_9ACTN</name>
<keyword evidence="1" id="KW-0472">Membrane</keyword>
<protein>
    <submittedName>
        <fullName evidence="2">Uncharacterized protein</fullName>
    </submittedName>
</protein>
<dbReference type="AlphaFoldDB" id="A0A543ATI5"/>
<keyword evidence="1" id="KW-0812">Transmembrane</keyword>
<sequence length="366" mass="38168">MRDRTNPPRGGASPVRFSSRVSSRGGHAWLVILAFLSTVLLPSTATAHGADGLSDTDYLVTITSAPDLPGVTVRVVETGARLELVNESSHPVEILGYEGEPYAEVRPDGLYLNQNSPAAYLNDAEDTTSPVPQFASAAAAPQWLKASDQSRIRWHDHRAGWMSQTPPPAALADPQSSHRVLEWTVPLRVGTDHYVIAGAVDWLPPPQTPVWLAGALMLAALITVVALTTAVKVRWIIPALAGVAGAGALADAVGRSVTAADLESSWWLVLVAGQAWPALAGVAALAAAGYTIVGKPGADLAWGLAGVAMALMAGLTRFGSFTSALTPTPWPGEVTRAMVLVTLGIGVGLAAAAFIFIRRQPHPSAG</sequence>
<evidence type="ECO:0000313" key="3">
    <source>
        <dbReference type="Proteomes" id="UP000317043"/>
    </source>
</evidence>
<keyword evidence="1" id="KW-1133">Transmembrane helix</keyword>
<feature type="transmembrane region" description="Helical" evidence="1">
    <location>
        <begin position="300"/>
        <end position="318"/>
    </location>
</feature>
<dbReference type="EMBL" id="VFOW01000001">
    <property type="protein sequence ID" value="TQL75815.1"/>
    <property type="molecule type" value="Genomic_DNA"/>
</dbReference>
<reference evidence="2 3" key="1">
    <citation type="submission" date="2019-06" db="EMBL/GenBank/DDBJ databases">
        <title>Sequencing the genomes of 1000 actinobacteria strains.</title>
        <authorList>
            <person name="Klenk H.-P."/>
        </authorList>
    </citation>
    <scope>NUCLEOTIDE SEQUENCE [LARGE SCALE GENOMIC DNA]</scope>
    <source>
        <strain evidence="2 3">DSM 45928</strain>
    </source>
</reference>
<feature type="transmembrane region" description="Helical" evidence="1">
    <location>
        <begin position="210"/>
        <end position="228"/>
    </location>
</feature>
<feature type="transmembrane region" description="Helical" evidence="1">
    <location>
        <begin position="266"/>
        <end position="293"/>
    </location>
</feature>
<dbReference type="RefSeq" id="WP_142036275.1">
    <property type="nucleotide sequence ID" value="NZ_JBHTGS010000001.1"/>
</dbReference>
<proteinExistence type="predicted"/>
<comment type="caution">
    <text evidence="2">The sequence shown here is derived from an EMBL/GenBank/DDBJ whole genome shotgun (WGS) entry which is preliminary data.</text>
</comment>
<accession>A0A543ATI5</accession>
<evidence type="ECO:0000256" key="1">
    <source>
        <dbReference type="SAM" id="Phobius"/>
    </source>
</evidence>